<dbReference type="EMBL" id="CAJNDS010002845">
    <property type="protein sequence ID" value="CAE7616944.1"/>
    <property type="molecule type" value="Genomic_DNA"/>
</dbReference>
<evidence type="ECO:0000313" key="3">
    <source>
        <dbReference type="EMBL" id="CAE7616944.1"/>
    </source>
</evidence>
<dbReference type="Proteomes" id="UP000604046">
    <property type="component" value="Unassembled WGS sequence"/>
</dbReference>
<proteinExistence type="predicted"/>
<dbReference type="OrthoDB" id="313176at2759"/>
<feature type="domain" description="DUSP" evidence="2">
    <location>
        <begin position="8"/>
        <end position="130"/>
    </location>
</feature>
<protein>
    <submittedName>
        <fullName evidence="3">UBP5 protein</fullName>
    </submittedName>
</protein>
<evidence type="ECO:0000313" key="4">
    <source>
        <dbReference type="Proteomes" id="UP000604046"/>
    </source>
</evidence>
<dbReference type="Pfam" id="PF06337">
    <property type="entry name" value="DUSP"/>
    <property type="match status" value="1"/>
</dbReference>
<dbReference type="SUPFAM" id="SSF143791">
    <property type="entry name" value="DUSP-like"/>
    <property type="match status" value="1"/>
</dbReference>
<comment type="caution">
    <text evidence="3">The sequence shown here is derived from an EMBL/GenBank/DDBJ whole genome shotgun (WGS) entry which is preliminary data.</text>
</comment>
<evidence type="ECO:0000259" key="2">
    <source>
        <dbReference type="PROSITE" id="PS51283"/>
    </source>
</evidence>
<reference evidence="3" key="1">
    <citation type="submission" date="2021-02" db="EMBL/GenBank/DDBJ databases">
        <authorList>
            <person name="Dougan E. K."/>
            <person name="Rhodes N."/>
            <person name="Thang M."/>
            <person name="Chan C."/>
        </authorList>
    </citation>
    <scope>NUCLEOTIDE SEQUENCE</scope>
</reference>
<accession>A0A812V469</accession>
<name>A0A812V469_9DINO</name>
<feature type="region of interest" description="Disordered" evidence="1">
    <location>
        <begin position="60"/>
        <end position="88"/>
    </location>
</feature>
<dbReference type="InterPro" id="IPR006615">
    <property type="entry name" value="Pept_C19_DUSP"/>
</dbReference>
<sequence>MAEDGRIHDPQQQAQEIRDVLQGVGASLRPGDGWYVLSMRWWDLWRDYTLYDKQTDLPAQPAPLSRSWSGTTKGERPSEIDNSDLLPRPDCTRLQSGLVENQDFILLHEEAWKKLHSWYGGGPALRRVVIGSLENRAQLRVELYPLCLTVFQVDDYGNVEPDDRGLQIMCSTSETVEQVLRNVLTNLNLRHPDDLHAVRLWYRPNFELDQTALDSLEGWEQLEREATLEDVADGASILLERSRGETWPFFQRLRLEYKRQNFKDPRNADVVLEVGDKIDASTTTEEQKWDHYQRDYVWKDVVYWYAATVAEVEETRLLVQFHNRPKPKGKSLSTATLLEEGGKAEPIEVGKSYESLDSVPAMAHDLESRFAPDSMDPET</sequence>
<dbReference type="AlphaFoldDB" id="A0A812V469"/>
<feature type="region of interest" description="Disordered" evidence="1">
    <location>
        <begin position="325"/>
        <end position="344"/>
    </location>
</feature>
<evidence type="ECO:0000256" key="1">
    <source>
        <dbReference type="SAM" id="MobiDB-lite"/>
    </source>
</evidence>
<dbReference type="InterPro" id="IPR035927">
    <property type="entry name" value="DUSP-like_sf"/>
</dbReference>
<dbReference type="GO" id="GO:0004843">
    <property type="term" value="F:cysteine-type deubiquitinase activity"/>
    <property type="evidence" value="ECO:0007669"/>
    <property type="project" value="InterPro"/>
</dbReference>
<dbReference type="PROSITE" id="PS51283">
    <property type="entry name" value="DUSP"/>
    <property type="match status" value="1"/>
</dbReference>
<gene>
    <name evidence="3" type="primary">UBP5</name>
    <name evidence="3" type="ORF">SNAT2548_LOCUS35072</name>
</gene>
<keyword evidence="4" id="KW-1185">Reference proteome</keyword>
<dbReference type="SMART" id="SM00695">
    <property type="entry name" value="DUSP"/>
    <property type="match status" value="1"/>
</dbReference>
<dbReference type="Gene3D" id="3.30.2230.10">
    <property type="entry name" value="DUSP-like"/>
    <property type="match status" value="1"/>
</dbReference>
<organism evidence="3 4">
    <name type="scientific">Symbiodinium natans</name>
    <dbReference type="NCBI Taxonomy" id="878477"/>
    <lineage>
        <taxon>Eukaryota</taxon>
        <taxon>Sar</taxon>
        <taxon>Alveolata</taxon>
        <taxon>Dinophyceae</taxon>
        <taxon>Suessiales</taxon>
        <taxon>Symbiodiniaceae</taxon>
        <taxon>Symbiodinium</taxon>
    </lineage>
</organism>